<protein>
    <recommendedName>
        <fullName evidence="4">Methyltransferase domain-containing protein</fullName>
    </recommendedName>
</protein>
<comment type="caution">
    <text evidence="5">The sequence shown here is derived from an EMBL/GenBank/DDBJ whole genome shotgun (WGS) entry which is preliminary data.</text>
</comment>
<evidence type="ECO:0000259" key="4">
    <source>
        <dbReference type="Pfam" id="PF13649"/>
    </source>
</evidence>
<gene>
    <name evidence="5" type="ORF">CF165_11075</name>
</gene>
<dbReference type="RefSeq" id="WP_093947389.1">
    <property type="nucleotide sequence ID" value="NZ_NMUL01000009.1"/>
</dbReference>
<dbReference type="CDD" id="cd02440">
    <property type="entry name" value="AdoMet_MTases"/>
    <property type="match status" value="1"/>
</dbReference>
<proteinExistence type="predicted"/>
<evidence type="ECO:0000256" key="1">
    <source>
        <dbReference type="ARBA" id="ARBA00022603"/>
    </source>
</evidence>
<feature type="region of interest" description="Disordered" evidence="3">
    <location>
        <begin position="281"/>
        <end position="304"/>
    </location>
</feature>
<organism evidence="5 6">
    <name type="scientific">Amycolatopsis vastitatis</name>
    <dbReference type="NCBI Taxonomy" id="1905142"/>
    <lineage>
        <taxon>Bacteria</taxon>
        <taxon>Bacillati</taxon>
        <taxon>Actinomycetota</taxon>
        <taxon>Actinomycetes</taxon>
        <taxon>Pseudonocardiales</taxon>
        <taxon>Pseudonocardiaceae</taxon>
        <taxon>Amycolatopsis</taxon>
    </lineage>
</organism>
<evidence type="ECO:0000256" key="2">
    <source>
        <dbReference type="ARBA" id="ARBA00022679"/>
    </source>
</evidence>
<accession>A0A229TBT4</accession>
<dbReference type="Proteomes" id="UP000215199">
    <property type="component" value="Unassembled WGS sequence"/>
</dbReference>
<dbReference type="SUPFAM" id="SSF53335">
    <property type="entry name" value="S-adenosyl-L-methionine-dependent methyltransferases"/>
    <property type="match status" value="1"/>
</dbReference>
<evidence type="ECO:0000313" key="6">
    <source>
        <dbReference type="Proteomes" id="UP000215199"/>
    </source>
</evidence>
<dbReference type="PANTHER" id="PTHR43861">
    <property type="entry name" value="TRANS-ACONITATE 2-METHYLTRANSFERASE-RELATED"/>
    <property type="match status" value="1"/>
</dbReference>
<dbReference type="AlphaFoldDB" id="A0A229TBT4"/>
<sequence>MTDIAGEIDLFSFDPFSHHEFYLEVNRSLVERAIAGLPAGGHRTVVDLGCGTGAITELVVSALRARQLDATVVAVEPSPAALAEARRRLSDAGMPVRWLQGDAGELRSLGHDVDALFFCNAIHLIHDKAETVRMIAEAMAPGGVVAINSTFFSGCYVADTERFYRMWTIGAMRWLRREHPEVPVSRDRAEAMRWLSGAEYAAMLGEHGLDVEYCEHEQAEMTLESFQDIGRYRLFIEGALPGVPIPLGAQALYRGAADAFAQLNLTRVPRNWLQIIARRRPGSGTTWSSSGCRDATAPALDERR</sequence>
<evidence type="ECO:0000256" key="3">
    <source>
        <dbReference type="SAM" id="MobiDB-lite"/>
    </source>
</evidence>
<dbReference type="GO" id="GO:0032259">
    <property type="term" value="P:methylation"/>
    <property type="evidence" value="ECO:0007669"/>
    <property type="project" value="UniProtKB-KW"/>
</dbReference>
<dbReference type="InterPro" id="IPR029063">
    <property type="entry name" value="SAM-dependent_MTases_sf"/>
</dbReference>
<dbReference type="PANTHER" id="PTHR43861:SF1">
    <property type="entry name" value="TRANS-ACONITATE 2-METHYLTRANSFERASE"/>
    <property type="match status" value="1"/>
</dbReference>
<feature type="domain" description="Methyltransferase" evidence="4">
    <location>
        <begin position="45"/>
        <end position="143"/>
    </location>
</feature>
<keyword evidence="6" id="KW-1185">Reference proteome</keyword>
<keyword evidence="1" id="KW-0489">Methyltransferase</keyword>
<reference evidence="6" key="1">
    <citation type="submission" date="2017-07" db="EMBL/GenBank/DDBJ databases">
        <title>Comparative genome mining reveals phylogenetic distribution patterns of secondary metabolites in Amycolatopsis.</title>
        <authorList>
            <person name="Adamek M."/>
            <person name="Alanjary M."/>
            <person name="Sales-Ortells H."/>
            <person name="Goodfellow M."/>
            <person name="Bull A.T."/>
            <person name="Kalinowski J."/>
            <person name="Ziemert N."/>
        </authorList>
    </citation>
    <scope>NUCLEOTIDE SEQUENCE [LARGE SCALE GENOMIC DNA]</scope>
    <source>
        <strain evidence="6">H5</strain>
    </source>
</reference>
<dbReference type="OrthoDB" id="3382693at2"/>
<dbReference type="InterPro" id="IPR041698">
    <property type="entry name" value="Methyltransf_25"/>
</dbReference>
<keyword evidence="2" id="KW-0808">Transferase</keyword>
<dbReference type="GO" id="GO:0008168">
    <property type="term" value="F:methyltransferase activity"/>
    <property type="evidence" value="ECO:0007669"/>
    <property type="project" value="UniProtKB-KW"/>
</dbReference>
<evidence type="ECO:0000313" key="5">
    <source>
        <dbReference type="EMBL" id="OXM68628.1"/>
    </source>
</evidence>
<dbReference type="Pfam" id="PF13649">
    <property type="entry name" value="Methyltransf_25"/>
    <property type="match status" value="1"/>
</dbReference>
<dbReference type="Gene3D" id="3.40.50.150">
    <property type="entry name" value="Vaccinia Virus protein VP39"/>
    <property type="match status" value="1"/>
</dbReference>
<name>A0A229TBT4_9PSEU</name>
<dbReference type="EMBL" id="NMUL01000009">
    <property type="protein sequence ID" value="OXM68628.1"/>
    <property type="molecule type" value="Genomic_DNA"/>
</dbReference>